<dbReference type="FunFam" id="3.10.110.10:FF:000050">
    <property type="entry name" value="eIF-2-alpha kinase GCN2"/>
    <property type="match status" value="1"/>
</dbReference>
<dbReference type="OrthoDB" id="432311at2759"/>
<keyword evidence="2" id="KW-0862">Zinc</keyword>
<feature type="domain" description="RING-type" evidence="5">
    <location>
        <begin position="126"/>
        <end position="190"/>
    </location>
</feature>
<dbReference type="SMART" id="SM00184">
    <property type="entry name" value="RING"/>
    <property type="match status" value="1"/>
</dbReference>
<proteinExistence type="predicted"/>
<protein>
    <submittedName>
        <fullName evidence="7">(African queen) hypothetical protein</fullName>
    </submittedName>
</protein>
<name>A0A8J2QFD3_9NEOP</name>
<dbReference type="SUPFAM" id="SSF57850">
    <property type="entry name" value="RING/U-box"/>
    <property type="match status" value="1"/>
</dbReference>
<dbReference type="Gene3D" id="3.10.110.10">
    <property type="entry name" value="Ubiquitin Conjugating Enzyme"/>
    <property type="match status" value="1"/>
</dbReference>
<dbReference type="InterPro" id="IPR016135">
    <property type="entry name" value="UBQ-conjugating_enzyme/RWD"/>
</dbReference>
<gene>
    <name evidence="7" type="ORF">DCHRY22_LOCUS3177</name>
</gene>
<feature type="region of interest" description="Disordered" evidence="4">
    <location>
        <begin position="240"/>
        <end position="344"/>
    </location>
</feature>
<dbReference type="AlphaFoldDB" id="A0A8J2QFD3"/>
<evidence type="ECO:0000313" key="7">
    <source>
        <dbReference type="EMBL" id="CAG9561724.1"/>
    </source>
</evidence>
<dbReference type="InterPro" id="IPR006575">
    <property type="entry name" value="RWD_dom"/>
</dbReference>
<dbReference type="FunFam" id="3.30.40.10:FF:000215">
    <property type="entry name" value="E3 ubiquitin-protein ligase RNF25"/>
    <property type="match status" value="1"/>
</dbReference>
<dbReference type="Pfam" id="PF13639">
    <property type="entry name" value="zf-RING_2"/>
    <property type="match status" value="1"/>
</dbReference>
<reference evidence="7" key="1">
    <citation type="submission" date="2021-09" db="EMBL/GenBank/DDBJ databases">
        <authorList>
            <person name="Martin H S."/>
        </authorList>
    </citation>
    <scope>NUCLEOTIDE SEQUENCE</scope>
</reference>
<dbReference type="GO" id="GO:0009893">
    <property type="term" value="P:positive regulation of metabolic process"/>
    <property type="evidence" value="ECO:0007669"/>
    <property type="project" value="UniProtKB-ARBA"/>
</dbReference>
<evidence type="ECO:0000256" key="3">
    <source>
        <dbReference type="PROSITE-ProRule" id="PRU00175"/>
    </source>
</evidence>
<evidence type="ECO:0000259" key="5">
    <source>
        <dbReference type="PROSITE" id="PS50089"/>
    </source>
</evidence>
<dbReference type="GO" id="GO:0005634">
    <property type="term" value="C:nucleus"/>
    <property type="evidence" value="ECO:0007669"/>
    <property type="project" value="TreeGrafter"/>
</dbReference>
<dbReference type="Pfam" id="PF05773">
    <property type="entry name" value="RWD"/>
    <property type="match status" value="1"/>
</dbReference>
<dbReference type="EMBL" id="CAKASE010000047">
    <property type="protein sequence ID" value="CAG9561724.1"/>
    <property type="molecule type" value="Genomic_DNA"/>
</dbReference>
<evidence type="ECO:0000256" key="1">
    <source>
        <dbReference type="ARBA" id="ARBA00022771"/>
    </source>
</evidence>
<keyword evidence="8" id="KW-1185">Reference proteome</keyword>
<evidence type="ECO:0000256" key="2">
    <source>
        <dbReference type="ARBA" id="ARBA00022833"/>
    </source>
</evidence>
<dbReference type="InterPro" id="IPR001841">
    <property type="entry name" value="Znf_RING"/>
</dbReference>
<dbReference type="PROSITE" id="PS50089">
    <property type="entry name" value="ZF_RING_2"/>
    <property type="match status" value="1"/>
</dbReference>
<evidence type="ECO:0000256" key="4">
    <source>
        <dbReference type="SAM" id="MobiDB-lite"/>
    </source>
</evidence>
<dbReference type="GO" id="GO:0010468">
    <property type="term" value="P:regulation of gene expression"/>
    <property type="evidence" value="ECO:0007669"/>
    <property type="project" value="UniProtKB-ARBA"/>
</dbReference>
<accession>A0A8J2QFD3</accession>
<dbReference type="PANTHER" id="PTHR13198:SF4">
    <property type="entry name" value="E3 UBIQUITIN-PROTEIN LIGASE RNF25"/>
    <property type="match status" value="1"/>
</dbReference>
<dbReference type="PANTHER" id="PTHR13198">
    <property type="entry name" value="RING FINGER PROTEIN 25"/>
    <property type="match status" value="1"/>
</dbReference>
<evidence type="ECO:0000313" key="8">
    <source>
        <dbReference type="Proteomes" id="UP000789524"/>
    </source>
</evidence>
<evidence type="ECO:0000259" key="6">
    <source>
        <dbReference type="PROSITE" id="PS50908"/>
    </source>
</evidence>
<dbReference type="GO" id="GO:0008270">
    <property type="term" value="F:zinc ion binding"/>
    <property type="evidence" value="ECO:0007669"/>
    <property type="project" value="UniProtKB-KW"/>
</dbReference>
<dbReference type="InterPro" id="IPR039133">
    <property type="entry name" value="RNF25"/>
</dbReference>
<dbReference type="SUPFAM" id="SSF54495">
    <property type="entry name" value="UBC-like"/>
    <property type="match status" value="1"/>
</dbReference>
<feature type="compositionally biased region" description="Low complexity" evidence="4">
    <location>
        <begin position="313"/>
        <end position="327"/>
    </location>
</feature>
<dbReference type="CDD" id="cd23818">
    <property type="entry name" value="RWD_RNF25"/>
    <property type="match status" value="1"/>
</dbReference>
<dbReference type="GO" id="GO:0033554">
    <property type="term" value="P:cellular response to stress"/>
    <property type="evidence" value="ECO:0007669"/>
    <property type="project" value="UniProtKB-ARBA"/>
</dbReference>
<comment type="caution">
    <text evidence="7">The sequence shown here is derived from an EMBL/GenBank/DDBJ whole genome shotgun (WGS) entry which is preliminary data.</text>
</comment>
<keyword evidence="1 3" id="KW-0863">Zinc-finger</keyword>
<dbReference type="InterPro" id="IPR013083">
    <property type="entry name" value="Znf_RING/FYVE/PHD"/>
</dbReference>
<dbReference type="SMART" id="SM00591">
    <property type="entry name" value="RWD"/>
    <property type="match status" value="1"/>
</dbReference>
<dbReference type="PROSITE" id="PS50908">
    <property type="entry name" value="RWD"/>
    <property type="match status" value="1"/>
</dbReference>
<sequence>MSATIDNRVYDELEALEAILIEDFAVKHEDGVPRIIETVVHPSTGDQIDQQYVCLTLEVKLSPDYPDTIPEVFLRNPRGLDDKLLNNINSRIKNKLDRHIGNPIVFELIEIVREYLTACNLPRGQCAICLHGFVKGDVFVKTPCYHHFHSHCFHKHLVNSRKYYEEEMDKLPNWQRAQAPEYQQTCPVCRNVVSFDEKVLEQAPPPVESLDAPPFRLTPEMKALQRSMSEVLERQIARGGVVGMGDDGPPLLTITTSADKEKASTSGTQGAKAEANRAVPSTSAENPEKAQPYSGPYRICVKRLQSSREARTRTSWARRSAVTRLPSPDAPRRLARPPALHPPA</sequence>
<organism evidence="7 8">
    <name type="scientific">Danaus chrysippus</name>
    <name type="common">African queen</name>
    <dbReference type="NCBI Taxonomy" id="151541"/>
    <lineage>
        <taxon>Eukaryota</taxon>
        <taxon>Metazoa</taxon>
        <taxon>Ecdysozoa</taxon>
        <taxon>Arthropoda</taxon>
        <taxon>Hexapoda</taxon>
        <taxon>Insecta</taxon>
        <taxon>Pterygota</taxon>
        <taxon>Neoptera</taxon>
        <taxon>Endopterygota</taxon>
        <taxon>Lepidoptera</taxon>
        <taxon>Glossata</taxon>
        <taxon>Ditrysia</taxon>
        <taxon>Papilionoidea</taxon>
        <taxon>Nymphalidae</taxon>
        <taxon>Danainae</taxon>
        <taxon>Danaini</taxon>
        <taxon>Danaina</taxon>
        <taxon>Danaus</taxon>
        <taxon>Anosia</taxon>
    </lineage>
</organism>
<keyword evidence="1 3" id="KW-0479">Metal-binding</keyword>
<dbReference type="Gene3D" id="3.30.40.10">
    <property type="entry name" value="Zinc/RING finger domain, C3HC4 (zinc finger)"/>
    <property type="match status" value="1"/>
</dbReference>
<feature type="domain" description="RWD" evidence="6">
    <location>
        <begin position="11"/>
        <end position="119"/>
    </location>
</feature>
<dbReference type="GO" id="GO:0016567">
    <property type="term" value="P:protein ubiquitination"/>
    <property type="evidence" value="ECO:0007669"/>
    <property type="project" value="TreeGrafter"/>
</dbReference>
<dbReference type="Proteomes" id="UP000789524">
    <property type="component" value="Unassembled WGS sequence"/>
</dbReference>
<dbReference type="GO" id="GO:0061630">
    <property type="term" value="F:ubiquitin protein ligase activity"/>
    <property type="evidence" value="ECO:0007669"/>
    <property type="project" value="InterPro"/>
</dbReference>
<dbReference type="GO" id="GO:0051246">
    <property type="term" value="P:regulation of protein metabolic process"/>
    <property type="evidence" value="ECO:0007669"/>
    <property type="project" value="UniProtKB-ARBA"/>
</dbReference>
<dbReference type="CDD" id="cd16470">
    <property type="entry name" value="RING-H2_RNF25"/>
    <property type="match status" value="1"/>
</dbReference>